<dbReference type="PRINTS" id="PR00368">
    <property type="entry name" value="FADPNR"/>
</dbReference>
<dbReference type="InterPro" id="IPR050097">
    <property type="entry name" value="Ferredoxin-NADP_redctase_2"/>
</dbReference>
<proteinExistence type="inferred from homology"/>
<sequence length="401" mass="43227">MKLSHGFFALTALFSQALVSALPLANVNDTQLWDAVIIGGGPAGLSTLSALGRVRRNVLLIDSGEYRNQPTRHVHDVIGFDGVTPAWYRYAARKQIEAYKTASAINGTVTKIDGNDETTFNISVQSDQQTKTVRARKIVLATGLRDIIPSTPGLQEIWGKGLFWCPWCDGHEHADQPLGLLADLKDIPSLVREILTVNKDIVALVNGTDTEEARAATEAKSPKYRDFFALHNVTVENRTIASVTRLKDGGDPPADPSAATAPENDLFRVDFAGGGSLERAAFLASFPDVQRSSVGADAGVQLWGGRLAAEVAKGFLTNVGGIYAVGDANSDNSTNVPHALYTGKRAAVFLHVRLAKEDQARLTGVPLASLLRRDVELEQRAVWEVANGQPGEILYAGEYDQ</sequence>
<evidence type="ECO:0000256" key="3">
    <source>
        <dbReference type="ARBA" id="ARBA00023002"/>
    </source>
</evidence>
<dbReference type="Proteomes" id="UP000652219">
    <property type="component" value="Unassembled WGS sequence"/>
</dbReference>
<accession>A0A8H6J2L6</accession>
<dbReference type="PANTHER" id="PTHR48105">
    <property type="entry name" value="THIOREDOXIN REDUCTASE 1-RELATED-RELATED"/>
    <property type="match status" value="1"/>
</dbReference>
<evidence type="ECO:0000259" key="5">
    <source>
        <dbReference type="Pfam" id="PF07992"/>
    </source>
</evidence>
<evidence type="ECO:0000256" key="4">
    <source>
        <dbReference type="SAM" id="SignalP"/>
    </source>
</evidence>
<dbReference type="EMBL" id="WIGN01000197">
    <property type="protein sequence ID" value="KAF6804861.1"/>
    <property type="molecule type" value="Genomic_DNA"/>
</dbReference>
<feature type="domain" description="FAD/NAD(P)-binding" evidence="5">
    <location>
        <begin position="34"/>
        <end position="341"/>
    </location>
</feature>
<dbReference type="SUPFAM" id="SSF51905">
    <property type="entry name" value="FAD/NAD(P)-binding domain"/>
    <property type="match status" value="1"/>
</dbReference>
<dbReference type="GO" id="GO:0016491">
    <property type="term" value="F:oxidoreductase activity"/>
    <property type="evidence" value="ECO:0007669"/>
    <property type="project" value="UniProtKB-KW"/>
</dbReference>
<dbReference type="AlphaFoldDB" id="A0A8H6J2L6"/>
<reference evidence="6 7" key="1">
    <citation type="journal article" date="2020" name="Phytopathology">
        <title>Genome Sequence Resources of Colletotrichum truncatum, C. plurivorum, C. musicola, and C. sojae: Four Species Pathogenic to Soybean (Glycine max).</title>
        <authorList>
            <person name="Rogerio F."/>
            <person name="Boufleur T.R."/>
            <person name="Ciampi-Guillardi M."/>
            <person name="Sukno S.A."/>
            <person name="Thon M.R."/>
            <person name="Massola Junior N.S."/>
            <person name="Baroncelli R."/>
        </authorList>
    </citation>
    <scope>NUCLEOTIDE SEQUENCE [LARGE SCALE GENOMIC DNA]</scope>
    <source>
        <strain evidence="6 7">LFN0009</strain>
    </source>
</reference>
<protein>
    <submittedName>
        <fullName evidence="6">Sulphydryl oxidase</fullName>
    </submittedName>
</protein>
<keyword evidence="2" id="KW-0285">Flavoprotein</keyword>
<evidence type="ECO:0000313" key="7">
    <source>
        <dbReference type="Proteomes" id="UP000652219"/>
    </source>
</evidence>
<evidence type="ECO:0000256" key="2">
    <source>
        <dbReference type="ARBA" id="ARBA00022630"/>
    </source>
</evidence>
<dbReference type="InterPro" id="IPR036188">
    <property type="entry name" value="FAD/NAD-bd_sf"/>
</dbReference>
<dbReference type="PRINTS" id="PR00469">
    <property type="entry name" value="PNDRDTASEII"/>
</dbReference>
<name>A0A8H6J2L6_9PEZI</name>
<dbReference type="Gene3D" id="3.50.50.60">
    <property type="entry name" value="FAD/NAD(P)-binding domain"/>
    <property type="match status" value="2"/>
</dbReference>
<dbReference type="Pfam" id="PF07992">
    <property type="entry name" value="Pyr_redox_2"/>
    <property type="match status" value="1"/>
</dbReference>
<dbReference type="GO" id="GO:0097237">
    <property type="term" value="P:cellular response to toxic substance"/>
    <property type="evidence" value="ECO:0007669"/>
    <property type="project" value="UniProtKB-ARBA"/>
</dbReference>
<keyword evidence="7" id="KW-1185">Reference proteome</keyword>
<keyword evidence="3" id="KW-0560">Oxidoreductase</keyword>
<feature type="signal peptide" evidence="4">
    <location>
        <begin position="1"/>
        <end position="21"/>
    </location>
</feature>
<comment type="caution">
    <text evidence="6">The sequence shown here is derived from an EMBL/GenBank/DDBJ whole genome shotgun (WGS) entry which is preliminary data.</text>
</comment>
<keyword evidence="4" id="KW-0732">Signal</keyword>
<evidence type="ECO:0000313" key="6">
    <source>
        <dbReference type="EMBL" id="KAF6804861.1"/>
    </source>
</evidence>
<evidence type="ECO:0000256" key="1">
    <source>
        <dbReference type="ARBA" id="ARBA00009333"/>
    </source>
</evidence>
<feature type="chain" id="PRO_5034038930" evidence="4">
    <location>
        <begin position="22"/>
        <end position="401"/>
    </location>
</feature>
<organism evidence="6 7">
    <name type="scientific">Colletotrichum sojae</name>
    <dbReference type="NCBI Taxonomy" id="2175907"/>
    <lineage>
        <taxon>Eukaryota</taxon>
        <taxon>Fungi</taxon>
        <taxon>Dikarya</taxon>
        <taxon>Ascomycota</taxon>
        <taxon>Pezizomycotina</taxon>
        <taxon>Sordariomycetes</taxon>
        <taxon>Hypocreomycetidae</taxon>
        <taxon>Glomerellales</taxon>
        <taxon>Glomerellaceae</taxon>
        <taxon>Colletotrichum</taxon>
        <taxon>Colletotrichum orchidearum species complex</taxon>
    </lineage>
</organism>
<gene>
    <name evidence="6" type="ORF">CSOJ01_09891</name>
</gene>
<comment type="similarity">
    <text evidence="1">Belongs to the class-II pyridine nucleotide-disulfide oxidoreductase family.</text>
</comment>
<dbReference type="InterPro" id="IPR023753">
    <property type="entry name" value="FAD/NAD-binding_dom"/>
</dbReference>